<organism evidence="2 3">
    <name type="scientific">Paraglaciecola chathamensis S18K6</name>
    <dbReference type="NCBI Taxonomy" id="1127672"/>
    <lineage>
        <taxon>Bacteria</taxon>
        <taxon>Pseudomonadati</taxon>
        <taxon>Pseudomonadota</taxon>
        <taxon>Gammaproteobacteria</taxon>
        <taxon>Alteromonadales</taxon>
        <taxon>Alteromonadaceae</taxon>
        <taxon>Paraglaciecola</taxon>
    </lineage>
</organism>
<feature type="transmembrane region" description="Helical" evidence="1">
    <location>
        <begin position="100"/>
        <end position="126"/>
    </location>
</feature>
<feature type="transmembrane region" description="Helical" evidence="1">
    <location>
        <begin position="177"/>
        <end position="195"/>
    </location>
</feature>
<feature type="transmembrane region" description="Helical" evidence="1">
    <location>
        <begin position="12"/>
        <end position="37"/>
    </location>
</feature>
<sequence>MKGLKMKKVDYASGLCALFLALIYIAAFLYFGAFWAYPHSAEVSEQLEYLSRNHLSISIVYFSIYILFGVVLSVLVLGLSEKHATLRTLYLSKLATLFGALWVGLVIASGMIFIIGLGSVVELAAINSERASEVWYIVSLLTESLGGGNELVGGVWVLLISLCNLFSNIFSRWHNYLGLFVGVAGIATVYPAGIFTEIFGVSQIVWFIWLGLSFIGHANVNTNANTQNQAVT</sequence>
<feature type="transmembrane region" description="Helical" evidence="1">
    <location>
        <begin position="151"/>
        <end position="170"/>
    </location>
</feature>
<evidence type="ECO:0000313" key="3">
    <source>
        <dbReference type="Proteomes" id="UP000006320"/>
    </source>
</evidence>
<keyword evidence="1" id="KW-0812">Transmembrane</keyword>
<evidence type="ECO:0000313" key="2">
    <source>
        <dbReference type="EMBL" id="GAC09355.1"/>
    </source>
</evidence>
<dbReference type="AlphaFoldDB" id="A0AAV3UWH4"/>
<accession>A0AAV3UWH4</accession>
<evidence type="ECO:0008006" key="4">
    <source>
        <dbReference type="Google" id="ProtNLM"/>
    </source>
</evidence>
<comment type="caution">
    <text evidence="2">The sequence shown here is derived from an EMBL/GenBank/DDBJ whole genome shotgun (WGS) entry which is preliminary data.</text>
</comment>
<reference evidence="2 3" key="1">
    <citation type="journal article" date="2017" name="Antonie Van Leeuwenhoek">
        <title>Rhizobium rhizosphaerae sp. nov., a novel species isolated from rice rhizosphere.</title>
        <authorList>
            <person name="Zhao J.J."/>
            <person name="Zhang J."/>
            <person name="Zhang R.J."/>
            <person name="Zhang C.W."/>
            <person name="Yin H.Q."/>
            <person name="Zhang X.X."/>
        </authorList>
    </citation>
    <scope>NUCLEOTIDE SEQUENCE [LARGE SCALE GENOMIC DNA]</scope>
    <source>
        <strain evidence="2 3">S18K6</strain>
    </source>
</reference>
<keyword evidence="1" id="KW-0472">Membrane</keyword>
<gene>
    <name evidence="2" type="ORF">GCHA_1396</name>
</gene>
<name>A0AAV3UWH4_9ALTE</name>
<keyword evidence="1" id="KW-1133">Transmembrane helix</keyword>
<protein>
    <recommendedName>
        <fullName evidence="4">DUF4386 family protein</fullName>
    </recommendedName>
</protein>
<feature type="transmembrane region" description="Helical" evidence="1">
    <location>
        <begin position="57"/>
        <end position="79"/>
    </location>
</feature>
<dbReference type="Proteomes" id="UP000006320">
    <property type="component" value="Unassembled WGS sequence"/>
</dbReference>
<feature type="transmembrane region" description="Helical" evidence="1">
    <location>
        <begin position="201"/>
        <end position="220"/>
    </location>
</feature>
<evidence type="ECO:0000256" key="1">
    <source>
        <dbReference type="SAM" id="Phobius"/>
    </source>
</evidence>
<dbReference type="EMBL" id="BAEM01000022">
    <property type="protein sequence ID" value="GAC09355.1"/>
    <property type="molecule type" value="Genomic_DNA"/>
</dbReference>
<proteinExistence type="predicted"/>